<dbReference type="PANTHER" id="PTHR34185">
    <property type="entry name" value="DIADENYLATE CYCLASE"/>
    <property type="match status" value="1"/>
</dbReference>
<comment type="catalytic activity">
    <reaction evidence="1 10">
        <text>2 ATP = 3',3'-c-di-AMP + 2 diphosphate</text>
        <dbReference type="Rhea" id="RHEA:35655"/>
        <dbReference type="ChEBI" id="CHEBI:30616"/>
        <dbReference type="ChEBI" id="CHEBI:33019"/>
        <dbReference type="ChEBI" id="CHEBI:71500"/>
        <dbReference type="EC" id="2.7.7.85"/>
    </reaction>
</comment>
<dbReference type="AlphaFoldDB" id="H7ENY0"/>
<dbReference type="InterPro" id="IPR036888">
    <property type="entry name" value="DNA_integrity_DisA_N_sf"/>
</dbReference>
<evidence type="ECO:0000256" key="5">
    <source>
        <dbReference type="ARBA" id="ARBA00022695"/>
    </source>
</evidence>
<dbReference type="EC" id="2.7.7.85" evidence="10"/>
<dbReference type="InterPro" id="IPR050338">
    <property type="entry name" value="DisA"/>
</dbReference>
<dbReference type="GO" id="GO:0006171">
    <property type="term" value="P:cAMP biosynthetic process"/>
    <property type="evidence" value="ECO:0007669"/>
    <property type="project" value="InterPro"/>
</dbReference>
<evidence type="ECO:0000256" key="7">
    <source>
        <dbReference type="ARBA" id="ARBA00022840"/>
    </source>
</evidence>
<dbReference type="PATRIC" id="fig|907348.3.peg.2667"/>
<feature type="transmembrane region" description="Helical" evidence="10">
    <location>
        <begin position="42"/>
        <end position="59"/>
    </location>
</feature>
<dbReference type="InterPro" id="IPR003390">
    <property type="entry name" value="DNA_integrity_scan_DisA_N"/>
</dbReference>
<feature type="transmembrane region" description="Helical" evidence="10">
    <location>
        <begin position="6"/>
        <end position="30"/>
    </location>
</feature>
<keyword evidence="9 10" id="KW-0472">Membrane</keyword>
<dbReference type="Proteomes" id="UP000003571">
    <property type="component" value="Unassembled WGS sequence"/>
</dbReference>
<dbReference type="PIRSF" id="PIRSF004793">
    <property type="entry name" value="UCP004793"/>
    <property type="match status" value="1"/>
</dbReference>
<evidence type="ECO:0000256" key="4">
    <source>
        <dbReference type="ARBA" id="ARBA00022692"/>
    </source>
</evidence>
<dbReference type="GO" id="GO:0106408">
    <property type="term" value="F:diadenylate cyclase activity"/>
    <property type="evidence" value="ECO:0007669"/>
    <property type="project" value="UniProtKB-EC"/>
</dbReference>
<dbReference type="STRING" id="907348.TresaDRAFT_0086"/>
<protein>
    <recommendedName>
        <fullName evidence="10">Diadenylate cyclase</fullName>
        <shortName evidence="10">DAC</shortName>
        <ecNumber evidence="10">2.7.7.85</ecNumber>
    </recommendedName>
    <alternativeName>
        <fullName evidence="10">Cyclic-di-AMP synthase</fullName>
        <shortName evidence="10">c-di-AMP synthase</shortName>
    </alternativeName>
</protein>
<dbReference type="Pfam" id="PF02457">
    <property type="entry name" value="DAC"/>
    <property type="match status" value="1"/>
</dbReference>
<dbReference type="RefSeq" id="WP_002706274.1">
    <property type="nucleotide sequence ID" value="NZ_AGRW01000054.1"/>
</dbReference>
<dbReference type="PROSITE" id="PS51794">
    <property type="entry name" value="DAC"/>
    <property type="match status" value="1"/>
</dbReference>
<evidence type="ECO:0000256" key="10">
    <source>
        <dbReference type="HAMAP-Rule" id="MF_01499"/>
    </source>
</evidence>
<evidence type="ECO:0000259" key="11">
    <source>
        <dbReference type="PROSITE" id="PS51794"/>
    </source>
</evidence>
<evidence type="ECO:0000313" key="12">
    <source>
        <dbReference type="EMBL" id="EIC00613.1"/>
    </source>
</evidence>
<dbReference type="PANTHER" id="PTHR34185:SF1">
    <property type="entry name" value="DIADENYLATE CYCLASE"/>
    <property type="match status" value="1"/>
</dbReference>
<comment type="subunit">
    <text evidence="10">Probably a homodimer.</text>
</comment>
<dbReference type="InterPro" id="IPR014046">
    <property type="entry name" value="C-di-AMP_synthase"/>
</dbReference>
<evidence type="ECO:0000256" key="2">
    <source>
        <dbReference type="ARBA" id="ARBA00022475"/>
    </source>
</evidence>
<dbReference type="GO" id="GO:0004016">
    <property type="term" value="F:adenylate cyclase activity"/>
    <property type="evidence" value="ECO:0007669"/>
    <property type="project" value="UniProtKB-UniRule"/>
</dbReference>
<comment type="function">
    <text evidence="10">Catalyzes the condensation of 2 ATP molecules into cyclic di-AMP (c-di-AMP), a second messenger used to regulate differing processes in different bacteria.</text>
</comment>
<dbReference type="EMBL" id="AGRW01000054">
    <property type="protein sequence ID" value="EIC00613.1"/>
    <property type="molecule type" value="Genomic_DNA"/>
</dbReference>
<evidence type="ECO:0000313" key="13">
    <source>
        <dbReference type="Proteomes" id="UP000003571"/>
    </source>
</evidence>
<keyword evidence="7 10" id="KW-0067">ATP-binding</keyword>
<comment type="similarity">
    <text evidence="10">Belongs to the adenylate cyclase family. DacA/CdaA subfamily.</text>
</comment>
<organism evidence="12 13">
    <name type="scientific">Treponema saccharophilum DSM 2985</name>
    <dbReference type="NCBI Taxonomy" id="907348"/>
    <lineage>
        <taxon>Bacteria</taxon>
        <taxon>Pseudomonadati</taxon>
        <taxon>Spirochaetota</taxon>
        <taxon>Spirochaetia</taxon>
        <taxon>Spirochaetales</taxon>
        <taxon>Treponemataceae</taxon>
        <taxon>Treponema</taxon>
    </lineage>
</organism>
<name>H7ENY0_9SPIR</name>
<evidence type="ECO:0000256" key="1">
    <source>
        <dbReference type="ARBA" id="ARBA00000877"/>
    </source>
</evidence>
<dbReference type="InterPro" id="IPR045585">
    <property type="entry name" value="CdaA_N"/>
</dbReference>
<gene>
    <name evidence="10" type="primary">dacA</name>
    <name evidence="12" type="ORF">TresaDRAFT_0086</name>
</gene>
<keyword evidence="8 10" id="KW-1133">Transmembrane helix</keyword>
<reference evidence="12 13" key="1">
    <citation type="submission" date="2011-09" db="EMBL/GenBank/DDBJ databases">
        <title>The draft genome of Treponema saccharophilum DSM 2985.</title>
        <authorList>
            <consortium name="US DOE Joint Genome Institute (JGI-PGF)"/>
            <person name="Lucas S."/>
            <person name="Copeland A."/>
            <person name="Lapidus A."/>
            <person name="Glavina del Rio T."/>
            <person name="Dalin E."/>
            <person name="Tice H."/>
            <person name="Bruce D."/>
            <person name="Goodwin L."/>
            <person name="Pitluck S."/>
            <person name="Peters L."/>
            <person name="Kyrpides N."/>
            <person name="Mavromatis K."/>
            <person name="Ivanova N."/>
            <person name="Markowitz V."/>
            <person name="Cheng J.-F."/>
            <person name="Hugenholtz P."/>
            <person name="Woyke T."/>
            <person name="Wu D."/>
            <person name="Gronow S."/>
            <person name="Wellnitz S."/>
            <person name="Brambilla E."/>
            <person name="Klenk H.-P."/>
            <person name="Eisen J.A."/>
        </authorList>
    </citation>
    <scope>NUCLEOTIDE SEQUENCE [LARGE SCALE GENOMIC DNA]</scope>
    <source>
        <strain evidence="12 13">DSM 2985</strain>
    </source>
</reference>
<accession>H7ENY0</accession>
<comment type="caution">
    <text evidence="12">The sequence shown here is derived from an EMBL/GenBank/DDBJ whole genome shotgun (WGS) entry which is preliminary data.</text>
</comment>
<evidence type="ECO:0000256" key="3">
    <source>
        <dbReference type="ARBA" id="ARBA00022679"/>
    </source>
</evidence>
<feature type="transmembrane region" description="Helical" evidence="10">
    <location>
        <begin position="65"/>
        <end position="83"/>
    </location>
</feature>
<dbReference type="Gene3D" id="3.40.1700.10">
    <property type="entry name" value="DNA integrity scanning protein, DisA, N-terminal domain"/>
    <property type="match status" value="1"/>
</dbReference>
<proteinExistence type="inferred from homology"/>
<dbReference type="NCBIfam" id="TIGR00159">
    <property type="entry name" value="diadenylate cyclase CdaA"/>
    <property type="match status" value="1"/>
</dbReference>
<comment type="caution">
    <text evidence="10">Lacks conserved residue(s) required for the propagation of feature annotation.</text>
</comment>
<evidence type="ECO:0000256" key="8">
    <source>
        <dbReference type="ARBA" id="ARBA00022989"/>
    </source>
</evidence>
<dbReference type="SUPFAM" id="SSF143597">
    <property type="entry name" value="YojJ-like"/>
    <property type="match status" value="1"/>
</dbReference>
<keyword evidence="6 10" id="KW-0547">Nucleotide-binding</keyword>
<dbReference type="eggNOG" id="COG1624">
    <property type="taxonomic scope" value="Bacteria"/>
</dbReference>
<dbReference type="Pfam" id="PF19293">
    <property type="entry name" value="CdaA_N"/>
    <property type="match status" value="1"/>
</dbReference>
<dbReference type="FunFam" id="3.40.1700.10:FF:000002">
    <property type="entry name" value="Diadenylate cyclase"/>
    <property type="match status" value="1"/>
</dbReference>
<evidence type="ECO:0000256" key="9">
    <source>
        <dbReference type="ARBA" id="ARBA00023136"/>
    </source>
</evidence>
<keyword evidence="4 10" id="KW-0812">Transmembrane</keyword>
<sequence>MGVVEGFLGVYWALEPVVDILVTTGILYAAYQIIVKTNAMQIVRAGFLILIVYVLAYVLRLNVLVWILGKVAPALAVGLAIVFQPEIRKLILKLGQFDWRPFAQRSKHTYADAVVIAAETLSKKKKGMLVVFQRGTKLDNYIESGTMLNADISSALLVTIFSFETPLHDAACIVDNGKIIAAGCFLPLSERFDIKKTFGTRHRAAIGMSEQTDAVVLIVSEETGAMSIACDSTFYYDLTTEQLSATLNKLLDMSEKNRTIENTIDESISVN</sequence>
<keyword evidence="3 10" id="KW-0808">Transferase</keyword>
<keyword evidence="2 10" id="KW-1003">Cell membrane</keyword>
<keyword evidence="13" id="KW-1185">Reference proteome</keyword>
<dbReference type="HAMAP" id="MF_01499">
    <property type="entry name" value="DacA"/>
    <property type="match status" value="1"/>
</dbReference>
<keyword evidence="5 10" id="KW-0548">Nucleotidyltransferase</keyword>
<dbReference type="InterPro" id="IPR034701">
    <property type="entry name" value="CdaA"/>
</dbReference>
<feature type="domain" description="DAC" evidence="11">
    <location>
        <begin position="84"/>
        <end position="240"/>
    </location>
</feature>
<dbReference type="OrthoDB" id="9807385at2"/>
<evidence type="ECO:0000256" key="6">
    <source>
        <dbReference type="ARBA" id="ARBA00022741"/>
    </source>
</evidence>
<dbReference type="GO" id="GO:0005524">
    <property type="term" value="F:ATP binding"/>
    <property type="evidence" value="ECO:0007669"/>
    <property type="project" value="UniProtKB-UniRule"/>
</dbReference>